<dbReference type="Gene3D" id="3.30.420.40">
    <property type="match status" value="1"/>
</dbReference>
<dbReference type="Pfam" id="PF00012">
    <property type="entry name" value="HSP70"/>
    <property type="match status" value="1"/>
</dbReference>
<organism evidence="6 7">
    <name type="scientific">Macrostomum lignano</name>
    <dbReference type="NCBI Taxonomy" id="282301"/>
    <lineage>
        <taxon>Eukaryota</taxon>
        <taxon>Metazoa</taxon>
        <taxon>Spiralia</taxon>
        <taxon>Lophotrochozoa</taxon>
        <taxon>Platyhelminthes</taxon>
        <taxon>Rhabditophora</taxon>
        <taxon>Macrostomorpha</taxon>
        <taxon>Macrostomida</taxon>
        <taxon>Macrostomidae</taxon>
        <taxon>Macrostomum</taxon>
    </lineage>
</organism>
<evidence type="ECO:0000256" key="3">
    <source>
        <dbReference type="ARBA" id="ARBA00022840"/>
    </source>
</evidence>
<accession>A0A1I8I7I5</accession>
<dbReference type="PANTHER" id="PTHR45639">
    <property type="entry name" value="HSC70CB, ISOFORM G-RELATED"/>
    <property type="match status" value="1"/>
</dbReference>
<dbReference type="GO" id="GO:0005524">
    <property type="term" value="F:ATP binding"/>
    <property type="evidence" value="ECO:0007669"/>
    <property type="project" value="UniProtKB-KW"/>
</dbReference>
<dbReference type="AlphaFoldDB" id="A0A1I8I7I5"/>
<evidence type="ECO:0000256" key="4">
    <source>
        <dbReference type="ARBA" id="ARBA00023186"/>
    </source>
</evidence>
<evidence type="ECO:0000313" key="7">
    <source>
        <dbReference type="WBParaSite" id="maker-uti_cns_0010270-snap-gene-0.5-mRNA-1"/>
    </source>
</evidence>
<dbReference type="SUPFAM" id="SSF53067">
    <property type="entry name" value="Actin-like ATPase domain"/>
    <property type="match status" value="1"/>
</dbReference>
<evidence type="ECO:0000256" key="5">
    <source>
        <dbReference type="ARBA" id="ARBA00040503"/>
    </source>
</evidence>
<dbReference type="GO" id="GO:0140662">
    <property type="term" value="F:ATP-dependent protein folding chaperone"/>
    <property type="evidence" value="ECO:0007669"/>
    <property type="project" value="InterPro"/>
</dbReference>
<sequence>AKKHPDQTFLHLPLLLGCQLNSPMVELYRQRYPHHRIVVGADGTLEFLLSGNLRLSVEQLSAMLLEAAIETAKTFLDDDSVDNSTTRNGSKSEFEVAIATPPFWGQAERGAILRAAQYAGIPAARLVNNNAAVALNYGNSILSSLGSKPQSRTFFDLGASFTVSTAASYQKVTGSNNFQTYLLRILGTGYDPALGTFDFIERLINAGKSPVTMDASSVAKARVEAGQLFRVLSANRRAGSMTRDQLRTKVADLLNRLRRPVEMMTSLAGDVTRSSSSDTLLMGGGS</sequence>
<keyword evidence="3" id="KW-0067">ATP-binding</keyword>
<dbReference type="Proteomes" id="UP000095280">
    <property type="component" value="Unplaced"/>
</dbReference>
<dbReference type="GO" id="GO:0030968">
    <property type="term" value="P:endoplasmic reticulum unfolded protein response"/>
    <property type="evidence" value="ECO:0007669"/>
    <property type="project" value="TreeGrafter"/>
</dbReference>
<name>A0A1I8I7I5_9PLAT</name>
<reference evidence="7" key="1">
    <citation type="submission" date="2016-11" db="UniProtKB">
        <authorList>
            <consortium name="WormBaseParasite"/>
        </authorList>
    </citation>
    <scope>IDENTIFICATION</scope>
</reference>
<proteinExistence type="inferred from homology"/>
<dbReference type="GO" id="GO:0034663">
    <property type="term" value="C:endoplasmic reticulum chaperone complex"/>
    <property type="evidence" value="ECO:0007669"/>
    <property type="project" value="TreeGrafter"/>
</dbReference>
<evidence type="ECO:0000256" key="2">
    <source>
        <dbReference type="ARBA" id="ARBA00022741"/>
    </source>
</evidence>
<dbReference type="PANTHER" id="PTHR45639:SF3">
    <property type="entry name" value="HYPOXIA UP-REGULATED PROTEIN 1"/>
    <property type="match status" value="1"/>
</dbReference>
<dbReference type="InterPro" id="IPR013126">
    <property type="entry name" value="Hsp_70_fam"/>
</dbReference>
<keyword evidence="4" id="KW-0143">Chaperone</keyword>
<protein>
    <recommendedName>
        <fullName evidence="5">Hypoxia up-regulated protein 1</fullName>
    </recommendedName>
</protein>
<keyword evidence="6" id="KW-1185">Reference proteome</keyword>
<evidence type="ECO:0000256" key="1">
    <source>
        <dbReference type="ARBA" id="ARBA00007381"/>
    </source>
</evidence>
<dbReference type="WBParaSite" id="maker-uti_cns_0010270-snap-gene-0.5-mRNA-1">
    <property type="protein sequence ID" value="maker-uti_cns_0010270-snap-gene-0.5-mRNA-1"/>
    <property type="gene ID" value="maker-uti_cns_0010270-snap-gene-0.5"/>
</dbReference>
<evidence type="ECO:0000313" key="6">
    <source>
        <dbReference type="Proteomes" id="UP000095280"/>
    </source>
</evidence>
<comment type="similarity">
    <text evidence="1">Belongs to the heat shock protein 70 family.</text>
</comment>
<dbReference type="InterPro" id="IPR043129">
    <property type="entry name" value="ATPase_NBD"/>
</dbReference>
<keyword evidence="2" id="KW-0547">Nucleotide-binding</keyword>